<gene>
    <name evidence="1" type="ORF">UX39_C0031G0007</name>
</gene>
<proteinExistence type="predicted"/>
<dbReference type="AlphaFoldDB" id="A0A0G1NYE9"/>
<evidence type="ECO:0000313" key="2">
    <source>
        <dbReference type="Proteomes" id="UP000034175"/>
    </source>
</evidence>
<sequence>MLCRKTFFTIVIVIVIVIVISFSSKVSAQNQDAQRIFLGNNTSSPYITNNAGNGILFYSQGGQNFLWQSLSSPLGYDAMALGTTTGIPVDYKYTLRVYGQIESPRLHAKGIHLDMQGGVDADPDGGGPQTRPNIFKITNNANDSTPAQGGAAIFHGDAGAWGQGNLIFAGIDSATGAINPKMAVNTVNGRVGIGTTNPQITLAIGDDDTGLKWNSDGNFSLYTNNNERVKIDSAGDVSINNRLCLGGVCLSAWPVEADPQVGALVNGKWCTNDGTQINCNVDPAPNYWTLLGNDIYNNNIDEVGIGTNAPAAKLTVDKTGTNKTGSAGDAAAFFANSANSALYLEQGNAAGFGLNALAVQNKFDGSVDIAGTGGNVLTKQSTAGIDCYDNSRLYWDAVNSTWQCTKPPAPLCAFPHHYFITIAGYNGNLGGRAGADAKCNSDLGAMTGRSYHAALDTIDNGWGISGQTYFNSLYGAGVPNSINYLVNSVPDFWSASASDGSCNNFTSSSGAVRATDARLNNTKKIGNTYDNTDTSCGASWMKILCVEDSCVPTSVSPKHYFITTSAYNGNLKGASVDGQTGANLKCNNDIGRDVIKTYRAALDTVDNGWGVAGQTYSNFTYGAGVPNSINYLVGSSPYYFWSAASMYGNCNSFTSASAGEASRASLITTKKIGTASNNTNSGCGNSQSILCVEE</sequence>
<accession>A0A0G1NYE9</accession>
<organism evidence="1 2">
    <name type="scientific">Candidatus Magasanikbacteria bacterium GW2011_GWA2_46_17</name>
    <dbReference type="NCBI Taxonomy" id="1619042"/>
    <lineage>
        <taxon>Bacteria</taxon>
        <taxon>Candidatus Magasanikiibacteriota</taxon>
    </lineage>
</organism>
<comment type="caution">
    <text evidence="1">The sequence shown here is derived from an EMBL/GenBank/DDBJ whole genome shotgun (WGS) entry which is preliminary data.</text>
</comment>
<protein>
    <recommendedName>
        <fullName evidence="3">DUF1554 domain-containing protein</fullName>
    </recommendedName>
</protein>
<name>A0A0G1NYE9_9BACT</name>
<dbReference type="Proteomes" id="UP000034175">
    <property type="component" value="Unassembled WGS sequence"/>
</dbReference>
<evidence type="ECO:0000313" key="1">
    <source>
        <dbReference type="EMBL" id="KKU25387.1"/>
    </source>
</evidence>
<dbReference type="PATRIC" id="fig|1619042.3.peg.642"/>
<reference evidence="1 2" key="1">
    <citation type="journal article" date="2015" name="Nature">
        <title>rRNA introns, odd ribosomes, and small enigmatic genomes across a large radiation of phyla.</title>
        <authorList>
            <person name="Brown C.T."/>
            <person name="Hug L.A."/>
            <person name="Thomas B.C."/>
            <person name="Sharon I."/>
            <person name="Castelle C.J."/>
            <person name="Singh A."/>
            <person name="Wilkins M.J."/>
            <person name="Williams K.H."/>
            <person name="Banfield J.F."/>
        </authorList>
    </citation>
    <scope>NUCLEOTIDE SEQUENCE [LARGE SCALE GENOMIC DNA]</scope>
</reference>
<evidence type="ECO:0008006" key="3">
    <source>
        <dbReference type="Google" id="ProtNLM"/>
    </source>
</evidence>
<dbReference type="EMBL" id="LCMA01000031">
    <property type="protein sequence ID" value="KKU25387.1"/>
    <property type="molecule type" value="Genomic_DNA"/>
</dbReference>